<keyword evidence="2" id="KW-0479">Metal-binding</keyword>
<organism evidence="6 7">
    <name type="scientific">Peptococcus niger</name>
    <dbReference type="NCBI Taxonomy" id="2741"/>
    <lineage>
        <taxon>Bacteria</taxon>
        <taxon>Bacillati</taxon>
        <taxon>Bacillota</taxon>
        <taxon>Clostridia</taxon>
        <taxon>Eubacteriales</taxon>
        <taxon>Peptococcaceae</taxon>
        <taxon>Peptococcus</taxon>
    </lineage>
</organism>
<dbReference type="Pfam" id="PF04055">
    <property type="entry name" value="Radical_SAM"/>
    <property type="match status" value="1"/>
</dbReference>
<dbReference type="AlphaFoldDB" id="A0A1G6TSD3"/>
<keyword evidence="7" id="KW-1185">Reference proteome</keyword>
<dbReference type="InterPro" id="IPR007197">
    <property type="entry name" value="rSAM"/>
</dbReference>
<keyword evidence="3" id="KW-0408">Iron</keyword>
<dbReference type="SUPFAM" id="SSF102114">
    <property type="entry name" value="Radical SAM enzymes"/>
    <property type="match status" value="1"/>
</dbReference>
<dbReference type="GO" id="GO:0051536">
    <property type="term" value="F:iron-sulfur cluster binding"/>
    <property type="evidence" value="ECO:0007669"/>
    <property type="project" value="UniProtKB-KW"/>
</dbReference>
<evidence type="ECO:0000256" key="4">
    <source>
        <dbReference type="ARBA" id="ARBA00023014"/>
    </source>
</evidence>
<dbReference type="PANTHER" id="PTHR21180">
    <property type="entry name" value="ENDONUCLEASE/EXONUCLEASE/PHOSPHATASE FAMILY DOMAIN-CONTAINING PROTEIN 1"/>
    <property type="match status" value="1"/>
</dbReference>
<dbReference type="Gene3D" id="3.20.20.70">
    <property type="entry name" value="Aldolase class I"/>
    <property type="match status" value="1"/>
</dbReference>
<dbReference type="EMBL" id="FNAF01000002">
    <property type="protein sequence ID" value="SDD32023.1"/>
    <property type="molecule type" value="Genomic_DNA"/>
</dbReference>
<dbReference type="GO" id="GO:0046872">
    <property type="term" value="F:metal ion binding"/>
    <property type="evidence" value="ECO:0007669"/>
    <property type="project" value="UniProtKB-KW"/>
</dbReference>
<evidence type="ECO:0000313" key="7">
    <source>
        <dbReference type="Proteomes" id="UP000198995"/>
    </source>
</evidence>
<evidence type="ECO:0000256" key="1">
    <source>
        <dbReference type="ARBA" id="ARBA00022691"/>
    </source>
</evidence>
<sequence>MIIAEVRTYDWCNRGDLMDLNEKLQILTDAAKYDVSCSSSGSTRKNNRSGLGNGAISGICHSWSEDGRCISLLKILLTNHCIYNCEYCINRRSNDIKRASFTPREVADLTLNFYKRNYIEGLFLSSGVIRNPDYTMALLIETARILRTEMNFNGYIHMKAIPGAAKELVDRIGLLVDRLSINIELPTEQSLALLAPQKNFQAILDPMAEVKEGLLANREDRKKFRSAPKFVPAGQTTQMIIGASRETDRDILYRSQSLYKDFSLKRVYYSAFVPVVASQYTQGIDRAPLAREHRIYQADWLLRFYGFKAEDLLDDKNKNLDLSIDPKANWALHHLDQFPIEINTAPYADLLKIPGIGKVSAHKIIKARKFRRLSFEDLKAMRISTKKAGYFITVGGKYRGGHFSPDQLRTILSDGWGAHPPEQLSLWGPL</sequence>
<name>A0A1G6TSD3_PEPNI</name>
<keyword evidence="4" id="KW-0411">Iron-sulfur</keyword>
<dbReference type="SFLD" id="SFLDS00029">
    <property type="entry name" value="Radical_SAM"/>
    <property type="match status" value="1"/>
</dbReference>
<dbReference type="InterPro" id="IPR051675">
    <property type="entry name" value="Endo/Exo/Phosphatase_dom_1"/>
</dbReference>
<reference evidence="6 7" key="1">
    <citation type="submission" date="2016-10" db="EMBL/GenBank/DDBJ databases">
        <authorList>
            <person name="de Groot N.N."/>
        </authorList>
    </citation>
    <scope>NUCLEOTIDE SEQUENCE [LARGE SCALE GENOMIC DNA]</scope>
    <source>
        <strain evidence="6 7">DSM 20475</strain>
    </source>
</reference>
<evidence type="ECO:0000313" key="6">
    <source>
        <dbReference type="EMBL" id="SDD32023.1"/>
    </source>
</evidence>
<dbReference type="Pfam" id="PF12836">
    <property type="entry name" value="HHH_3"/>
    <property type="match status" value="1"/>
</dbReference>
<evidence type="ECO:0000256" key="3">
    <source>
        <dbReference type="ARBA" id="ARBA00023004"/>
    </source>
</evidence>
<gene>
    <name evidence="6" type="ORF">SAMN04489866_102226</name>
</gene>
<dbReference type="InterPro" id="IPR058240">
    <property type="entry name" value="rSAM_sf"/>
</dbReference>
<dbReference type="PANTHER" id="PTHR21180:SF9">
    <property type="entry name" value="TYPE II SECRETION SYSTEM PROTEIN K"/>
    <property type="match status" value="1"/>
</dbReference>
<dbReference type="SUPFAM" id="SSF47781">
    <property type="entry name" value="RuvA domain 2-like"/>
    <property type="match status" value="1"/>
</dbReference>
<dbReference type="GO" id="GO:0003824">
    <property type="term" value="F:catalytic activity"/>
    <property type="evidence" value="ECO:0007669"/>
    <property type="project" value="InterPro"/>
</dbReference>
<evidence type="ECO:0000259" key="5">
    <source>
        <dbReference type="Pfam" id="PF04055"/>
    </source>
</evidence>
<dbReference type="CDD" id="cd01335">
    <property type="entry name" value="Radical_SAM"/>
    <property type="match status" value="1"/>
</dbReference>
<dbReference type="NCBIfam" id="TIGR03916">
    <property type="entry name" value="rSAM_link_UDG"/>
    <property type="match status" value="1"/>
</dbReference>
<dbReference type="STRING" id="2741.SAMN04489866_102226"/>
<proteinExistence type="predicted"/>
<dbReference type="Gene3D" id="1.10.150.320">
    <property type="entry name" value="Photosystem II 12 kDa extrinsic protein"/>
    <property type="match status" value="1"/>
</dbReference>
<protein>
    <submittedName>
        <fullName evidence="6">Putative DNA modification/repair radical SAM protein</fullName>
    </submittedName>
</protein>
<accession>A0A1G6TSD3</accession>
<dbReference type="InterPro" id="IPR023874">
    <property type="entry name" value="DNA_rSAM_put"/>
</dbReference>
<dbReference type="SFLD" id="SFLDG01102">
    <property type="entry name" value="Uncharacterised_Radical_SAM_Su"/>
    <property type="match status" value="1"/>
</dbReference>
<feature type="domain" description="Radical SAM core" evidence="5">
    <location>
        <begin position="76"/>
        <end position="212"/>
    </location>
</feature>
<dbReference type="InterPro" id="IPR013785">
    <property type="entry name" value="Aldolase_TIM"/>
</dbReference>
<evidence type="ECO:0000256" key="2">
    <source>
        <dbReference type="ARBA" id="ARBA00022723"/>
    </source>
</evidence>
<keyword evidence="1" id="KW-0949">S-adenosyl-L-methionine</keyword>
<dbReference type="InterPro" id="IPR010994">
    <property type="entry name" value="RuvA_2-like"/>
</dbReference>
<dbReference type="Proteomes" id="UP000198995">
    <property type="component" value="Unassembled WGS sequence"/>
</dbReference>